<evidence type="ECO:0008006" key="13">
    <source>
        <dbReference type="Google" id="ProtNLM"/>
    </source>
</evidence>
<comment type="subcellular location">
    <subcellularLocation>
        <location evidence="1">Cell membrane</location>
        <topology evidence="1">Single-pass membrane protein</topology>
    </subcellularLocation>
</comment>
<evidence type="ECO:0000313" key="11">
    <source>
        <dbReference type="EMBL" id="KRM19120.1"/>
    </source>
</evidence>
<evidence type="ECO:0000256" key="8">
    <source>
        <dbReference type="ARBA" id="ARBA00023010"/>
    </source>
</evidence>
<keyword evidence="8" id="KW-0811">Translocation</keyword>
<evidence type="ECO:0000256" key="1">
    <source>
        <dbReference type="ARBA" id="ARBA00004162"/>
    </source>
</evidence>
<feature type="transmembrane region" description="Helical" evidence="10">
    <location>
        <begin position="6"/>
        <end position="22"/>
    </location>
</feature>
<evidence type="ECO:0000256" key="9">
    <source>
        <dbReference type="ARBA" id="ARBA00023136"/>
    </source>
</evidence>
<evidence type="ECO:0000256" key="2">
    <source>
        <dbReference type="ARBA" id="ARBA00006742"/>
    </source>
</evidence>
<evidence type="ECO:0000256" key="3">
    <source>
        <dbReference type="ARBA" id="ARBA00022448"/>
    </source>
</evidence>
<name>A0A0R1WML4_9LACO</name>
<gene>
    <name evidence="11" type="ORF">FC40_GL000910</name>
</gene>
<evidence type="ECO:0000256" key="7">
    <source>
        <dbReference type="ARBA" id="ARBA00022989"/>
    </source>
</evidence>
<dbReference type="InterPro" id="IPR003849">
    <property type="entry name" value="Preprotein_translocase_YajC"/>
</dbReference>
<dbReference type="AlphaFoldDB" id="A0A0R1WML4"/>
<reference evidence="11 12" key="1">
    <citation type="journal article" date="2015" name="Genome Announc.">
        <title>Expanding the biotechnology potential of lactobacilli through comparative genomics of 213 strains and associated genera.</title>
        <authorList>
            <person name="Sun Z."/>
            <person name="Harris H.M."/>
            <person name="McCann A."/>
            <person name="Guo C."/>
            <person name="Argimon S."/>
            <person name="Zhang W."/>
            <person name="Yang X."/>
            <person name="Jeffery I.B."/>
            <person name="Cooney J.C."/>
            <person name="Kagawa T.F."/>
            <person name="Liu W."/>
            <person name="Song Y."/>
            <person name="Salvetti E."/>
            <person name="Wrobel A."/>
            <person name="Rasinkangas P."/>
            <person name="Parkhill J."/>
            <person name="Rea M.C."/>
            <person name="O'Sullivan O."/>
            <person name="Ritari J."/>
            <person name="Douillard F.P."/>
            <person name="Paul Ross R."/>
            <person name="Yang R."/>
            <person name="Briner A.E."/>
            <person name="Felis G.E."/>
            <person name="de Vos W.M."/>
            <person name="Barrangou R."/>
            <person name="Klaenhammer T.R."/>
            <person name="Caufield P.W."/>
            <person name="Cui Y."/>
            <person name="Zhang H."/>
            <person name="O'Toole P.W."/>
        </authorList>
    </citation>
    <scope>NUCLEOTIDE SEQUENCE [LARGE SCALE GENOMIC DNA]</scope>
    <source>
        <strain evidence="11 12">DSM 18933</strain>
    </source>
</reference>
<organism evidence="11 12">
    <name type="scientific">Ligilactobacillus hayakitensis DSM 18933 = JCM 14209</name>
    <dbReference type="NCBI Taxonomy" id="1423755"/>
    <lineage>
        <taxon>Bacteria</taxon>
        <taxon>Bacillati</taxon>
        <taxon>Bacillota</taxon>
        <taxon>Bacilli</taxon>
        <taxon>Lactobacillales</taxon>
        <taxon>Lactobacillaceae</taxon>
        <taxon>Ligilactobacillus</taxon>
    </lineage>
</organism>
<comment type="similarity">
    <text evidence="2">Belongs to the YajC family.</text>
</comment>
<comment type="caution">
    <text evidence="11">The sequence shown here is derived from an EMBL/GenBank/DDBJ whole genome shotgun (WGS) entry which is preliminary data.</text>
</comment>
<keyword evidence="12" id="KW-1185">Reference proteome</keyword>
<keyword evidence="5 10" id="KW-0812">Transmembrane</keyword>
<dbReference type="GO" id="GO:0005886">
    <property type="term" value="C:plasma membrane"/>
    <property type="evidence" value="ECO:0007669"/>
    <property type="project" value="UniProtKB-SubCell"/>
</dbReference>
<evidence type="ECO:0000256" key="4">
    <source>
        <dbReference type="ARBA" id="ARBA00022475"/>
    </source>
</evidence>
<evidence type="ECO:0000256" key="5">
    <source>
        <dbReference type="ARBA" id="ARBA00022692"/>
    </source>
</evidence>
<dbReference type="PANTHER" id="PTHR33909">
    <property type="entry name" value="SEC TRANSLOCON ACCESSORY COMPLEX SUBUNIT YAJC"/>
    <property type="match status" value="1"/>
</dbReference>
<dbReference type="RefSeq" id="WP_056938411.1">
    <property type="nucleotide sequence ID" value="NZ_AZGD01000090.1"/>
</dbReference>
<dbReference type="PANTHER" id="PTHR33909:SF1">
    <property type="entry name" value="SEC TRANSLOCON ACCESSORY COMPLEX SUBUNIT YAJC"/>
    <property type="match status" value="1"/>
</dbReference>
<protein>
    <recommendedName>
        <fullName evidence="13">Preprotein translocase subunit YajC</fullName>
    </recommendedName>
</protein>
<dbReference type="Proteomes" id="UP000051054">
    <property type="component" value="Unassembled WGS sequence"/>
</dbReference>
<dbReference type="EMBL" id="AZGD01000090">
    <property type="protein sequence ID" value="KRM19120.1"/>
    <property type="molecule type" value="Genomic_DNA"/>
</dbReference>
<keyword evidence="9 10" id="KW-0472">Membrane</keyword>
<evidence type="ECO:0000313" key="12">
    <source>
        <dbReference type="Proteomes" id="UP000051054"/>
    </source>
</evidence>
<keyword evidence="6" id="KW-0653">Protein transport</keyword>
<proteinExistence type="inferred from homology"/>
<sequence length="103" mass="11750">MQNTQTIIMFVVFIGLLYFMMLRPQKKQQEKRQEMLGNLKKGDEVVTIGRLHGIVDSIDQETKTVTLDCDGVYLVFDLSAIGQVKPSKEANEEKVDSDKKVEE</sequence>
<dbReference type="PATRIC" id="fig|1423755.3.peg.965"/>
<dbReference type="SMART" id="SM01323">
    <property type="entry name" value="YajC"/>
    <property type="match status" value="1"/>
</dbReference>
<dbReference type="PRINTS" id="PR01853">
    <property type="entry name" value="YAJCTRNLCASE"/>
</dbReference>
<dbReference type="NCBIfam" id="TIGR00739">
    <property type="entry name" value="yajC"/>
    <property type="match status" value="1"/>
</dbReference>
<dbReference type="GO" id="GO:0015031">
    <property type="term" value="P:protein transport"/>
    <property type="evidence" value="ECO:0007669"/>
    <property type="project" value="UniProtKB-KW"/>
</dbReference>
<accession>A0A0R1WML4</accession>
<keyword evidence="3" id="KW-0813">Transport</keyword>
<evidence type="ECO:0000256" key="10">
    <source>
        <dbReference type="SAM" id="Phobius"/>
    </source>
</evidence>
<keyword evidence="7 10" id="KW-1133">Transmembrane helix</keyword>
<keyword evidence="4" id="KW-1003">Cell membrane</keyword>
<dbReference type="eggNOG" id="COG1862">
    <property type="taxonomic scope" value="Bacteria"/>
</dbReference>
<evidence type="ECO:0000256" key="6">
    <source>
        <dbReference type="ARBA" id="ARBA00022927"/>
    </source>
</evidence>
<dbReference type="Pfam" id="PF02699">
    <property type="entry name" value="YajC"/>
    <property type="match status" value="1"/>
</dbReference>
<dbReference type="STRING" id="1423755.FC40_GL000910"/>